<feature type="chain" id="PRO_5026120929" evidence="8">
    <location>
        <begin position="35"/>
        <end position="667"/>
    </location>
</feature>
<dbReference type="GO" id="GO:0019867">
    <property type="term" value="C:outer membrane"/>
    <property type="evidence" value="ECO:0007669"/>
    <property type="project" value="InterPro"/>
</dbReference>
<dbReference type="InterPro" id="IPR034746">
    <property type="entry name" value="POTRA"/>
</dbReference>
<dbReference type="PROSITE" id="PS51779">
    <property type="entry name" value="POTRA"/>
    <property type="match status" value="1"/>
</dbReference>
<dbReference type="InterPro" id="IPR000184">
    <property type="entry name" value="Bac_surfAg_D15"/>
</dbReference>
<dbReference type="InterPro" id="IPR039910">
    <property type="entry name" value="D15-like"/>
</dbReference>
<evidence type="ECO:0000256" key="7">
    <source>
        <dbReference type="SAM" id="MobiDB-lite"/>
    </source>
</evidence>
<keyword evidence="11" id="KW-1185">Reference proteome</keyword>
<comment type="subcellular location">
    <subcellularLocation>
        <location evidence="1">Membrane</location>
    </subcellularLocation>
</comment>
<evidence type="ECO:0000256" key="4">
    <source>
        <dbReference type="ARBA" id="ARBA00022729"/>
    </source>
</evidence>
<evidence type="ECO:0000259" key="9">
    <source>
        <dbReference type="PROSITE" id="PS51779"/>
    </source>
</evidence>
<dbReference type="EMBL" id="CP049989">
    <property type="protein sequence ID" value="QIM52842.1"/>
    <property type="molecule type" value="Genomic_DNA"/>
</dbReference>
<gene>
    <name evidence="10" type="ORF">G9Q37_12150</name>
</gene>
<keyword evidence="6" id="KW-0998">Cell outer membrane</keyword>
<evidence type="ECO:0000256" key="1">
    <source>
        <dbReference type="ARBA" id="ARBA00004370"/>
    </source>
</evidence>
<dbReference type="Proteomes" id="UP000503162">
    <property type="component" value="Chromosome"/>
</dbReference>
<feature type="compositionally biased region" description="Acidic residues" evidence="7">
    <location>
        <begin position="43"/>
        <end position="52"/>
    </location>
</feature>
<dbReference type="Pfam" id="PF01103">
    <property type="entry name" value="Omp85"/>
    <property type="match status" value="1"/>
</dbReference>
<dbReference type="RefSeq" id="WP_166227444.1">
    <property type="nucleotide sequence ID" value="NZ_CP049989.1"/>
</dbReference>
<reference evidence="10 11" key="1">
    <citation type="submission" date="2020-03" db="EMBL/GenBank/DDBJ databases">
        <title>Hydrogenophaga sp. nov. isolated from cyanobacterial mat.</title>
        <authorList>
            <person name="Thorat V."/>
            <person name="Kirdat K."/>
            <person name="Tiwarekar B."/>
            <person name="Costa E.D."/>
            <person name="Yadav A."/>
        </authorList>
    </citation>
    <scope>NUCLEOTIDE SEQUENCE [LARGE SCALE GENOMIC DNA]</scope>
    <source>
        <strain evidence="10 11">BA0156</strain>
    </source>
</reference>
<dbReference type="KEGG" id="hcz:G9Q37_12150"/>
<dbReference type="InterPro" id="IPR010827">
    <property type="entry name" value="BamA/TamA_POTRA"/>
</dbReference>
<evidence type="ECO:0000256" key="6">
    <source>
        <dbReference type="ARBA" id="ARBA00023237"/>
    </source>
</evidence>
<feature type="domain" description="POTRA" evidence="9">
    <location>
        <begin position="256"/>
        <end position="332"/>
    </location>
</feature>
<keyword evidence="4 8" id="KW-0732">Signal</keyword>
<dbReference type="Gene3D" id="3.10.20.310">
    <property type="entry name" value="membrane protein fhac"/>
    <property type="match status" value="2"/>
</dbReference>
<organism evidence="10 11">
    <name type="scientific">Hydrogenophaga crocea</name>
    <dbReference type="NCBI Taxonomy" id="2716225"/>
    <lineage>
        <taxon>Bacteria</taxon>
        <taxon>Pseudomonadati</taxon>
        <taxon>Pseudomonadota</taxon>
        <taxon>Betaproteobacteria</taxon>
        <taxon>Burkholderiales</taxon>
        <taxon>Comamonadaceae</taxon>
        <taxon>Hydrogenophaga</taxon>
    </lineage>
</organism>
<evidence type="ECO:0000256" key="8">
    <source>
        <dbReference type="SAM" id="SignalP"/>
    </source>
</evidence>
<feature type="region of interest" description="Disordered" evidence="7">
    <location>
        <begin position="38"/>
        <end position="65"/>
    </location>
</feature>
<feature type="signal peptide" evidence="8">
    <location>
        <begin position="1"/>
        <end position="34"/>
    </location>
</feature>
<evidence type="ECO:0000256" key="3">
    <source>
        <dbReference type="ARBA" id="ARBA00022692"/>
    </source>
</evidence>
<accession>A0A6G8II15</accession>
<evidence type="ECO:0000256" key="5">
    <source>
        <dbReference type="ARBA" id="ARBA00023136"/>
    </source>
</evidence>
<protein>
    <submittedName>
        <fullName evidence="10">BamA/TamA family outer membrane protein</fullName>
    </submittedName>
</protein>
<keyword evidence="2" id="KW-1134">Transmembrane beta strand</keyword>
<dbReference type="Gene3D" id="2.40.160.50">
    <property type="entry name" value="membrane protein fhac: a member of the omp85/tpsb transporter family"/>
    <property type="match status" value="1"/>
</dbReference>
<evidence type="ECO:0000313" key="10">
    <source>
        <dbReference type="EMBL" id="QIM52842.1"/>
    </source>
</evidence>
<sequence>MPVTPPARCRRAVCRPFLSAILLLIGLHALPVQAQAPAPEAAEAADEADAAEPADTRARRTAARAPVRPRFELQIDAPEAQRELLERHLEIQRFREQRSLDAAELERLLLELPANARRLLATQGLFSPRITLGALQPPSAEAVAAAGDGPAPLGRIPLQIEPGPVTTVASVQVSFKGAVTEDADAAEQREDIERDAQVLVGQTFTQDGWDRAKSAALRRLTALRYPGGRISTSLADVDGATTSARLYIELDSGPRQRLGAIQIEGAQRYDPKISERIVSLTGLTPGSDYELARLQRAQQRLIDSGYFDAAFVYVEPADGTAPLPVKVQVREAMRKKLVLGVGGSTDNGARLSIEHTHNQLPFLGWRALSTLKLERQDSLARTDWRAPPDKEGWGWITLLQAARQEDELVSTVSQRARFGRAQDGEEYDRSVYLQYDRARTVTPSQREAGSNGQIESSITANYAWTRERFDDPINPNSGQGLAVELGAGTTLGITRKPFGRVQARWLGVLPLGDAPRSSTPGAPSPGPRLGRLALRLEGGAVIANRDTPVPDTQLFLTGGDNTVRGYGLRDIGVRQPDGSVLAGRYKTVVSLEWQRPVGGDGLTRSALEHVLFVDGGAVANRTQDLRMQWGVGTGLRYNSPVGPLQVDLAYGLETRKVRLHLSVGFVF</sequence>
<dbReference type="PANTHER" id="PTHR12815:SF47">
    <property type="entry name" value="TRANSLOCATION AND ASSEMBLY MODULE SUBUNIT TAMA"/>
    <property type="match status" value="1"/>
</dbReference>
<dbReference type="AlphaFoldDB" id="A0A6G8II15"/>
<name>A0A6G8II15_9BURK</name>
<keyword evidence="3" id="KW-0812">Transmembrane</keyword>
<keyword evidence="5" id="KW-0472">Membrane</keyword>
<evidence type="ECO:0000256" key="2">
    <source>
        <dbReference type="ARBA" id="ARBA00022452"/>
    </source>
</evidence>
<evidence type="ECO:0000313" key="11">
    <source>
        <dbReference type="Proteomes" id="UP000503162"/>
    </source>
</evidence>
<proteinExistence type="predicted"/>
<dbReference type="Pfam" id="PF07244">
    <property type="entry name" value="POTRA"/>
    <property type="match status" value="1"/>
</dbReference>
<dbReference type="PANTHER" id="PTHR12815">
    <property type="entry name" value="SORTING AND ASSEMBLY MACHINERY SAMM50 PROTEIN FAMILY MEMBER"/>
    <property type="match status" value="1"/>
</dbReference>